<evidence type="ECO:0000256" key="1">
    <source>
        <dbReference type="SAM" id="SignalP"/>
    </source>
</evidence>
<evidence type="ECO:0000313" key="2">
    <source>
        <dbReference type="EMBL" id="MDI9859864.1"/>
    </source>
</evidence>
<accession>A0ABT6Y8F7</accession>
<evidence type="ECO:0000313" key="3">
    <source>
        <dbReference type="Proteomes" id="UP001236507"/>
    </source>
</evidence>
<dbReference type="Proteomes" id="UP001236507">
    <property type="component" value="Unassembled WGS sequence"/>
</dbReference>
<comment type="caution">
    <text evidence="2">The sequence shown here is derived from an EMBL/GenBank/DDBJ whole genome shotgun (WGS) entry which is preliminary data.</text>
</comment>
<feature type="chain" id="PRO_5045448263" evidence="1">
    <location>
        <begin position="17"/>
        <end position="231"/>
    </location>
</feature>
<keyword evidence="1" id="KW-0732">Signal</keyword>
<organism evidence="2 3">
    <name type="scientific">Flectobacillus roseus</name>
    <dbReference type="NCBI Taxonomy" id="502259"/>
    <lineage>
        <taxon>Bacteria</taxon>
        <taxon>Pseudomonadati</taxon>
        <taxon>Bacteroidota</taxon>
        <taxon>Cytophagia</taxon>
        <taxon>Cytophagales</taxon>
        <taxon>Flectobacillaceae</taxon>
        <taxon>Flectobacillus</taxon>
    </lineage>
</organism>
<name>A0ABT6Y8F7_9BACT</name>
<protein>
    <submittedName>
        <fullName evidence="2">Uncharacterized protein</fullName>
    </submittedName>
</protein>
<proteinExistence type="predicted"/>
<dbReference type="RefSeq" id="WP_283344726.1">
    <property type="nucleotide sequence ID" value="NZ_JASHIF010000009.1"/>
</dbReference>
<sequence length="231" mass="25140">MKQKLLIFAFSVMALALGLDFMSTTNPIEGLLAVGAVTSAMAQASPVGLSPSWLFCLSLTTVKRSPCNKTNPGGNKKWLAASCEDFTRAWPEESDVDANGYLTGTIPLKPGKAFAEIEFTDKTAKADYAKEGDEGHQSYKHMAESKVSGYGSEQWLALRKYLNMRFVLIAKHGDNQMVVYAHSEDGFSMKETHTTGLKGSDKREFTLKMEVDGLNLAPPILGPTVNVPVLV</sequence>
<keyword evidence="3" id="KW-1185">Reference proteome</keyword>
<dbReference type="EMBL" id="JASHIF010000009">
    <property type="protein sequence ID" value="MDI9859864.1"/>
    <property type="molecule type" value="Genomic_DNA"/>
</dbReference>
<feature type="signal peptide" evidence="1">
    <location>
        <begin position="1"/>
        <end position="16"/>
    </location>
</feature>
<reference evidence="2 3" key="1">
    <citation type="submission" date="2023-05" db="EMBL/GenBank/DDBJ databases">
        <title>Novel species of genus Flectobacillus isolated from stream in China.</title>
        <authorList>
            <person name="Lu H."/>
        </authorList>
    </citation>
    <scope>NUCLEOTIDE SEQUENCE [LARGE SCALE GENOMIC DNA]</scope>
    <source>
        <strain evidence="2 3">KCTC 42575</strain>
    </source>
</reference>
<gene>
    <name evidence="2" type="ORF">QM524_11645</name>
</gene>